<keyword evidence="3" id="KW-1185">Reference proteome</keyword>
<dbReference type="Proteomes" id="UP000509579">
    <property type="component" value="Chromosome"/>
</dbReference>
<keyword evidence="1" id="KW-0175">Coiled coil</keyword>
<evidence type="ECO:0000313" key="2">
    <source>
        <dbReference type="EMBL" id="QKV54382.1"/>
    </source>
</evidence>
<proteinExistence type="predicted"/>
<dbReference type="AlphaFoldDB" id="A0A6N1X8F8"/>
<dbReference type="KEGG" id="aant:HUK68_16520"/>
<protein>
    <submittedName>
        <fullName evidence="2">Type III secretion system translocon subunit SctB</fullName>
    </submittedName>
</protein>
<accession>A0A6N1X8F8</accession>
<name>A0A6N1X8F8_9BURK</name>
<organism evidence="2 3">
    <name type="scientific">Comamonas antarctica</name>
    <dbReference type="NCBI Taxonomy" id="2743470"/>
    <lineage>
        <taxon>Bacteria</taxon>
        <taxon>Pseudomonadati</taxon>
        <taxon>Pseudomonadota</taxon>
        <taxon>Betaproteobacteria</taxon>
        <taxon>Burkholderiales</taxon>
        <taxon>Comamonadaceae</taxon>
        <taxon>Comamonas</taxon>
    </lineage>
</organism>
<dbReference type="RefSeq" id="WP_175505182.1">
    <property type="nucleotide sequence ID" value="NZ_CP054840.1"/>
</dbReference>
<feature type="coiled-coil region" evidence="1">
    <location>
        <begin position="209"/>
        <end position="236"/>
    </location>
</feature>
<gene>
    <name evidence="2" type="primary">sctB</name>
    <name evidence="2" type="ORF">HUK68_16520</name>
</gene>
<evidence type="ECO:0000256" key="1">
    <source>
        <dbReference type="SAM" id="Coils"/>
    </source>
</evidence>
<dbReference type="NCBIfam" id="NF038055">
    <property type="entry name" value="T3SS_SctB_pilot"/>
    <property type="match status" value="1"/>
</dbReference>
<dbReference type="EMBL" id="CP054840">
    <property type="protein sequence ID" value="QKV54382.1"/>
    <property type="molecule type" value="Genomic_DNA"/>
</dbReference>
<sequence>MSNIDSSIRQAAYQPGLAEEAALAARGKKTAQAGTSLANVAHSQAEAARTLASVDAFKTTGMQRATVGAASVAAQGQLRSDLAAAEAHQSVDIYAIMGLIQKSAQEMRNVNREIRAGELDAQVGEFLSAADDMQEAATFRLAAGIVQGSVQMLAAGAQAVGSIRAAQKSAQAMNPQSQAAQLKDSAQKMNDSAAKFTTEAQDLRTQAGVAKSRTTVQNLQAKAQAAEGKADYLRTNARSMDKMVADKQAQVDGFNESARSLSSNGDTAGKLLGGLGEIATSGLKFAADSADASARRHEARAKLHESASAGANEMMQQMMDVIHDVKDKLDSIDQSRIETTRDIARNI</sequence>
<reference evidence="2 3" key="1">
    <citation type="submission" date="2020-06" db="EMBL/GenBank/DDBJ databases">
        <title>Acidovorax antarctica sp. nov., isolated from Corinth ice sheet soil, Antarctic Fields Peninsula.</title>
        <authorList>
            <person name="Xu Q."/>
            <person name="Peng F."/>
        </authorList>
    </citation>
    <scope>NUCLEOTIDE SEQUENCE [LARGE SCALE GENOMIC DNA]</scope>
    <source>
        <strain evidence="2 3">16-35-5</strain>
    </source>
</reference>
<evidence type="ECO:0000313" key="3">
    <source>
        <dbReference type="Proteomes" id="UP000509579"/>
    </source>
</evidence>